<dbReference type="AlphaFoldDB" id="A0A7V5LJS2"/>
<gene>
    <name evidence="2" type="ORF">ENL21_08520</name>
</gene>
<dbReference type="PANTHER" id="PTHR48094">
    <property type="entry name" value="PROTEIN/NUCLEIC ACID DEGLYCASE DJ-1-RELATED"/>
    <property type="match status" value="1"/>
</dbReference>
<protein>
    <submittedName>
        <fullName evidence="2">DJ-1/PfpI family protein</fullName>
    </submittedName>
</protein>
<proteinExistence type="predicted"/>
<evidence type="ECO:0000313" key="2">
    <source>
        <dbReference type="EMBL" id="HHE55811.1"/>
    </source>
</evidence>
<dbReference type="InterPro" id="IPR002818">
    <property type="entry name" value="DJ-1/PfpI"/>
</dbReference>
<dbReference type="Proteomes" id="UP000886111">
    <property type="component" value="Unassembled WGS sequence"/>
</dbReference>
<dbReference type="SUPFAM" id="SSF52317">
    <property type="entry name" value="Class I glutamine amidotransferase-like"/>
    <property type="match status" value="1"/>
</dbReference>
<reference evidence="2" key="1">
    <citation type="journal article" date="2020" name="mSystems">
        <title>Genome- and Community-Level Interaction Insights into Carbon Utilization and Element Cycling Functions of Hydrothermarchaeota in Hydrothermal Sediment.</title>
        <authorList>
            <person name="Zhou Z."/>
            <person name="Liu Y."/>
            <person name="Xu W."/>
            <person name="Pan J."/>
            <person name="Luo Z.H."/>
            <person name="Li M."/>
        </authorList>
    </citation>
    <scope>NUCLEOTIDE SEQUENCE [LARGE SCALE GENOMIC DNA]</scope>
    <source>
        <strain evidence="2">HyVt-76</strain>
    </source>
</reference>
<dbReference type="Gene3D" id="3.40.50.880">
    <property type="match status" value="1"/>
</dbReference>
<feature type="domain" description="DJ-1/PfpI" evidence="1">
    <location>
        <begin position="3"/>
        <end position="163"/>
    </location>
</feature>
<dbReference type="PANTHER" id="PTHR48094:SF12">
    <property type="entry name" value="PARKINSON DISEASE PROTEIN 7 HOMOLOG"/>
    <property type="match status" value="1"/>
</dbReference>
<sequence length="184" mass="19908">MATALVILAPGFEEIEAITIIDLLRRAKIDVTVAGLTEGPITGSHAITVVPDASIDQVNHQHFDVLILPGGQPGTNNLKTNSKLLSWIQERFTRGQKLAAICAAPTVFHAAGITKNLKLTSYPSEKEVFKDSHYLEQPVVKDGQVITSRGVGTAIPFALSLIDELKDKQTAKTIAERILFEGQL</sequence>
<dbReference type="InterPro" id="IPR050325">
    <property type="entry name" value="Prot/Nucl_acid_deglycase"/>
</dbReference>
<organism evidence="2">
    <name type="scientific">Caldithrix abyssi</name>
    <dbReference type="NCBI Taxonomy" id="187145"/>
    <lineage>
        <taxon>Bacteria</taxon>
        <taxon>Pseudomonadati</taxon>
        <taxon>Calditrichota</taxon>
        <taxon>Calditrichia</taxon>
        <taxon>Calditrichales</taxon>
        <taxon>Calditrichaceae</taxon>
        <taxon>Caldithrix</taxon>
    </lineage>
</organism>
<name>A0A7V5LJS2_CALAY</name>
<dbReference type="CDD" id="cd03135">
    <property type="entry name" value="GATase1_DJ-1"/>
    <property type="match status" value="1"/>
</dbReference>
<comment type="caution">
    <text evidence="2">The sequence shown here is derived from an EMBL/GenBank/DDBJ whole genome shotgun (WGS) entry which is preliminary data.</text>
</comment>
<dbReference type="InterPro" id="IPR029062">
    <property type="entry name" value="Class_I_gatase-like"/>
</dbReference>
<dbReference type="GO" id="GO:0005737">
    <property type="term" value="C:cytoplasm"/>
    <property type="evidence" value="ECO:0007669"/>
    <property type="project" value="TreeGrafter"/>
</dbReference>
<accession>A0A7V5LJS2</accession>
<dbReference type="InterPro" id="IPR006287">
    <property type="entry name" value="DJ-1"/>
</dbReference>
<dbReference type="NCBIfam" id="TIGR01383">
    <property type="entry name" value="not_thiJ"/>
    <property type="match status" value="1"/>
</dbReference>
<evidence type="ECO:0000259" key="1">
    <source>
        <dbReference type="Pfam" id="PF01965"/>
    </source>
</evidence>
<dbReference type="EMBL" id="DRTD01000628">
    <property type="protein sequence ID" value="HHE55811.1"/>
    <property type="molecule type" value="Genomic_DNA"/>
</dbReference>
<dbReference type="Pfam" id="PF01965">
    <property type="entry name" value="DJ-1_PfpI"/>
    <property type="match status" value="1"/>
</dbReference>